<gene>
    <name evidence="2" type="ORF">E4U42_003037</name>
</gene>
<accession>A0A8K0NI59</accession>
<dbReference type="OrthoDB" id="5370011at2759"/>
<proteinExistence type="predicted"/>
<evidence type="ECO:0000313" key="2">
    <source>
        <dbReference type="EMBL" id="KAG5926694.1"/>
    </source>
</evidence>
<feature type="region of interest" description="Disordered" evidence="1">
    <location>
        <begin position="1"/>
        <end position="82"/>
    </location>
</feature>
<feature type="compositionally biased region" description="Basic and acidic residues" evidence="1">
    <location>
        <begin position="63"/>
        <end position="78"/>
    </location>
</feature>
<evidence type="ECO:0000313" key="3">
    <source>
        <dbReference type="Proteomes" id="UP000811619"/>
    </source>
</evidence>
<dbReference type="EMBL" id="SRPY01000244">
    <property type="protein sequence ID" value="KAG5926694.1"/>
    <property type="molecule type" value="Genomic_DNA"/>
</dbReference>
<organism evidence="2 3">
    <name type="scientific">Claviceps africana</name>
    <dbReference type="NCBI Taxonomy" id="83212"/>
    <lineage>
        <taxon>Eukaryota</taxon>
        <taxon>Fungi</taxon>
        <taxon>Dikarya</taxon>
        <taxon>Ascomycota</taxon>
        <taxon>Pezizomycotina</taxon>
        <taxon>Sordariomycetes</taxon>
        <taxon>Hypocreomycetidae</taxon>
        <taxon>Hypocreales</taxon>
        <taxon>Clavicipitaceae</taxon>
        <taxon>Claviceps</taxon>
    </lineage>
</organism>
<sequence length="312" mass="34748">MSSALANVADTEFERKASEIKQSGQSPFTREVTAFRAPLHSDPPDEGYDDGHETASRVSKMNTSEERARKTGEMHGEVMEPPDVVNMSPVEAVFNVGKRIKMRVRRVCHRCNTTFAAKSECSKCRHVRCEQCPRYPLKENEADSPAHLEETEVVVRVNHENSPILADLFWGNCQVELRRPSKTGGQDLVHRKPRQRVRRTCHECQTLFTPGSKTCADCGHTRCTDCPRDPDKYPFGYPGDVLGPKTDARFECLSCQTPYPVQAENGTSCQTCGLEKSGESPRSVPRKIQPIPDPDVLFKLQATLAGLASSSL</sequence>
<comment type="caution">
    <text evidence="2">The sequence shown here is derived from an EMBL/GenBank/DDBJ whole genome shotgun (WGS) entry which is preliminary data.</text>
</comment>
<name>A0A8K0NI59_9HYPO</name>
<reference evidence="2" key="1">
    <citation type="journal article" date="2020" name="bioRxiv">
        <title>Whole genome comparisons of ergot fungi reveals the divergence and evolution of species within the genus Claviceps are the result of varying mechanisms driving genome evolution and host range expansion.</title>
        <authorList>
            <person name="Wyka S.A."/>
            <person name="Mondo S.J."/>
            <person name="Liu M."/>
            <person name="Dettman J."/>
            <person name="Nalam V."/>
            <person name="Broders K.D."/>
        </authorList>
    </citation>
    <scope>NUCLEOTIDE SEQUENCE</scope>
    <source>
        <strain evidence="2">CCC 489</strain>
    </source>
</reference>
<dbReference type="AlphaFoldDB" id="A0A8K0NI59"/>
<protein>
    <submittedName>
        <fullName evidence="2">Uncharacterized protein</fullName>
    </submittedName>
</protein>
<evidence type="ECO:0000256" key="1">
    <source>
        <dbReference type="SAM" id="MobiDB-lite"/>
    </source>
</evidence>
<keyword evidence="3" id="KW-1185">Reference proteome</keyword>
<dbReference type="Proteomes" id="UP000811619">
    <property type="component" value="Unassembled WGS sequence"/>
</dbReference>